<proteinExistence type="predicted"/>
<keyword evidence="4" id="KW-0687">Ribonucleoprotein</keyword>
<protein>
    <submittedName>
        <fullName evidence="4">39S ribosomal protein L45</fullName>
    </submittedName>
</protein>
<keyword evidence="1" id="KW-0472">Membrane</keyword>
<dbReference type="SUPFAM" id="SSF54427">
    <property type="entry name" value="NTF2-like"/>
    <property type="match status" value="1"/>
</dbReference>
<keyword evidence="1" id="KW-0812">Transmembrane</keyword>
<dbReference type="EMBL" id="JAHXPT010000005">
    <property type="protein sequence ID" value="MBW6410134.1"/>
    <property type="molecule type" value="Genomic_DNA"/>
</dbReference>
<dbReference type="GO" id="GO:0005840">
    <property type="term" value="C:ribosome"/>
    <property type="evidence" value="ECO:0007669"/>
    <property type="project" value="UniProtKB-KW"/>
</dbReference>
<gene>
    <name evidence="4" type="ORF">KYD98_08515</name>
</gene>
<feature type="domain" description="Tim44-like" evidence="3">
    <location>
        <begin position="89"/>
        <end position="234"/>
    </location>
</feature>
<keyword evidence="5" id="KW-1185">Reference proteome</keyword>
<dbReference type="Proteomes" id="UP001519921">
    <property type="component" value="Unassembled WGS sequence"/>
</dbReference>
<accession>A0ABS7ANK8</accession>
<dbReference type="RefSeq" id="WP_219779210.1">
    <property type="nucleotide sequence ID" value="NZ_JAHXPT010000005.1"/>
</dbReference>
<dbReference type="InterPro" id="IPR032710">
    <property type="entry name" value="NTF2-like_dom_sf"/>
</dbReference>
<dbReference type="Gene3D" id="3.10.450.240">
    <property type="match status" value="1"/>
</dbReference>
<dbReference type="Pfam" id="PF04280">
    <property type="entry name" value="Tim44"/>
    <property type="match status" value="1"/>
</dbReference>
<feature type="chain" id="PRO_5046077408" evidence="2">
    <location>
        <begin position="32"/>
        <end position="250"/>
    </location>
</feature>
<evidence type="ECO:0000313" key="5">
    <source>
        <dbReference type="Proteomes" id="UP001519921"/>
    </source>
</evidence>
<keyword evidence="1" id="KW-1133">Transmembrane helix</keyword>
<evidence type="ECO:0000256" key="1">
    <source>
        <dbReference type="SAM" id="Phobius"/>
    </source>
</evidence>
<feature type="signal peptide" evidence="2">
    <location>
        <begin position="1"/>
        <end position="31"/>
    </location>
</feature>
<dbReference type="InterPro" id="IPR007379">
    <property type="entry name" value="Tim44-like_dom"/>
</dbReference>
<reference evidence="4 5" key="1">
    <citation type="submission" date="2021-07" db="EMBL/GenBank/DDBJ databases">
        <title>Clostridium weizhouense sp. nov., an anaerobic bacterium isolated from activated sludge of Petroleum wastewater.</title>
        <authorList>
            <person name="Li Q."/>
        </authorList>
    </citation>
    <scope>NUCLEOTIDE SEQUENCE [LARGE SCALE GENOMIC DNA]</scope>
    <source>
        <strain evidence="4 5">YB-6</strain>
    </source>
</reference>
<evidence type="ECO:0000259" key="3">
    <source>
        <dbReference type="SMART" id="SM00978"/>
    </source>
</evidence>
<keyword evidence="2" id="KW-0732">Signal</keyword>
<keyword evidence="4" id="KW-0689">Ribosomal protein</keyword>
<comment type="caution">
    <text evidence="4">The sequence shown here is derived from an EMBL/GenBank/DDBJ whole genome shotgun (WGS) entry which is preliminary data.</text>
</comment>
<sequence>MNKIKFRNFIKKILVSLLMIFAVNGSTSAFARAGGGGHSSSSHSSSSSSSSSGGGNLFELIGIFIVLLCIFSAVKFVFKLILDKRKAKSISVIKELSQNDNNWNYNNMEKDIEEAFYKVQAAWMERNQELAREYMSDKLYNKHKLETKEMRIKKEINILEDMTLLSDAPIGLQDFKGIDKDYIWVHIRAKSKDYTVDEKTSKVVEGEAHKIVHFEEYWKFIRNEYRWVLDEIRQTDDIRTLKFFKIKVDN</sequence>
<organism evidence="4 5">
    <name type="scientific">Clostridium weizhouense</name>
    <dbReference type="NCBI Taxonomy" id="2859781"/>
    <lineage>
        <taxon>Bacteria</taxon>
        <taxon>Bacillati</taxon>
        <taxon>Bacillota</taxon>
        <taxon>Clostridia</taxon>
        <taxon>Eubacteriales</taxon>
        <taxon>Clostridiaceae</taxon>
        <taxon>Clostridium</taxon>
    </lineage>
</organism>
<evidence type="ECO:0000256" key="2">
    <source>
        <dbReference type="SAM" id="SignalP"/>
    </source>
</evidence>
<name>A0ABS7ANK8_9CLOT</name>
<feature type="transmembrane region" description="Helical" evidence="1">
    <location>
        <begin position="55"/>
        <end position="78"/>
    </location>
</feature>
<evidence type="ECO:0000313" key="4">
    <source>
        <dbReference type="EMBL" id="MBW6410134.1"/>
    </source>
</evidence>
<dbReference type="SMART" id="SM00978">
    <property type="entry name" value="Tim44"/>
    <property type="match status" value="1"/>
</dbReference>